<dbReference type="GeneID" id="60989788"/>
<reference evidence="1 2" key="1">
    <citation type="submission" date="2020-08" db="EMBL/GenBank/DDBJ databases">
        <title>Complete genome and description of Campylobacter massiliensis Marseille-Q3452 sp. nov.</title>
        <authorList>
            <person name="Antezack A."/>
        </authorList>
    </citation>
    <scope>NUCLEOTIDE SEQUENCE [LARGE SCALE GENOMIC DNA]</scope>
    <source>
        <strain evidence="1 2">Marseille-Q3452</strain>
    </source>
</reference>
<protein>
    <submittedName>
        <fullName evidence="1">DUF448 domain-containing protein</fullName>
    </submittedName>
</protein>
<name>A0A842J656_9BACT</name>
<evidence type="ECO:0000313" key="2">
    <source>
        <dbReference type="Proteomes" id="UP000552683"/>
    </source>
</evidence>
<dbReference type="Proteomes" id="UP000552683">
    <property type="component" value="Unassembled WGS sequence"/>
</dbReference>
<dbReference type="InterPro" id="IPR035931">
    <property type="entry name" value="YlxR-like_sf"/>
</dbReference>
<evidence type="ECO:0000313" key="1">
    <source>
        <dbReference type="EMBL" id="MBC2882270.1"/>
    </source>
</evidence>
<comment type="caution">
    <text evidence="1">The sequence shown here is derived from an EMBL/GenBank/DDBJ whole genome shotgun (WGS) entry which is preliminary data.</text>
</comment>
<dbReference type="SUPFAM" id="SSF64376">
    <property type="entry name" value="YlxR-like"/>
    <property type="match status" value="1"/>
</dbReference>
<sequence>MAQKFIPIRTCVVCKKRFEQQILRRYRLINSSLFFGNGNGRSFYLCEECLKKDEKILRKSLGRVAGSFIATLQNGQNLKEILLNGDCSNFRDSK</sequence>
<keyword evidence="2" id="KW-1185">Reference proteome</keyword>
<organism evidence="1 2">
    <name type="scientific">Campylobacter massiliensis</name>
    <dbReference type="NCBI Taxonomy" id="2762557"/>
    <lineage>
        <taxon>Bacteria</taxon>
        <taxon>Pseudomonadati</taxon>
        <taxon>Campylobacterota</taxon>
        <taxon>Epsilonproteobacteria</taxon>
        <taxon>Campylobacterales</taxon>
        <taxon>Campylobacteraceae</taxon>
        <taxon>Campylobacter</taxon>
    </lineage>
</organism>
<dbReference type="AlphaFoldDB" id="A0A842J656"/>
<dbReference type="RefSeq" id="WP_002947517.1">
    <property type="nucleotide sequence ID" value="NZ_JACLZK010000001.1"/>
</dbReference>
<dbReference type="Gene3D" id="3.30.1230.10">
    <property type="entry name" value="YlxR-like"/>
    <property type="match status" value="1"/>
</dbReference>
<dbReference type="EMBL" id="JACLZK010000001">
    <property type="protein sequence ID" value="MBC2882270.1"/>
    <property type="molecule type" value="Genomic_DNA"/>
</dbReference>
<proteinExistence type="predicted"/>
<accession>A0A842J656</accession>
<gene>
    <name evidence="1" type="ORF">H7R39_03145</name>
</gene>